<comment type="similarity">
    <text evidence="1">Belongs to the type-I restriction system S methylase family.</text>
</comment>
<dbReference type="SUPFAM" id="SSF116734">
    <property type="entry name" value="DNA methylase specificity domain"/>
    <property type="match status" value="2"/>
</dbReference>
<dbReference type="GO" id="GO:0003677">
    <property type="term" value="F:DNA binding"/>
    <property type="evidence" value="ECO:0007669"/>
    <property type="project" value="UniProtKB-KW"/>
</dbReference>
<evidence type="ECO:0000313" key="5">
    <source>
        <dbReference type="EMBL" id="MDR6221911.1"/>
    </source>
</evidence>
<gene>
    <name evidence="5" type="ORF">J2750_000343</name>
</gene>
<dbReference type="InterPro" id="IPR051212">
    <property type="entry name" value="Type-I_RE_S_subunit"/>
</dbReference>
<organism evidence="5 6">
    <name type="scientific">Methanococcoides alaskense</name>
    <dbReference type="NCBI Taxonomy" id="325778"/>
    <lineage>
        <taxon>Archaea</taxon>
        <taxon>Methanobacteriati</taxon>
        <taxon>Methanobacteriota</taxon>
        <taxon>Stenosarchaea group</taxon>
        <taxon>Methanomicrobia</taxon>
        <taxon>Methanosarcinales</taxon>
        <taxon>Methanosarcinaceae</taxon>
        <taxon>Methanococcoides</taxon>
    </lineage>
</organism>
<evidence type="ECO:0000256" key="3">
    <source>
        <dbReference type="ARBA" id="ARBA00023125"/>
    </source>
</evidence>
<proteinExistence type="inferred from homology"/>
<comment type="caution">
    <text evidence="5">The sequence shown here is derived from an EMBL/GenBank/DDBJ whole genome shotgun (WGS) entry which is preliminary data.</text>
</comment>
<dbReference type="Gene3D" id="1.10.287.1120">
    <property type="entry name" value="Bipartite methylase S protein"/>
    <property type="match status" value="1"/>
</dbReference>
<dbReference type="InterPro" id="IPR044946">
    <property type="entry name" value="Restrct_endonuc_typeI_TRD_sf"/>
</dbReference>
<dbReference type="RefSeq" id="WP_270096283.1">
    <property type="nucleotide sequence ID" value="NZ_JAQFFK010000003.1"/>
</dbReference>
<sequence>MKPYPAYKDSGIEWLGEVPEHWVVNKLGYHTQMIVPMRDKPTFSNIGTPWIRIEDFEGKDISKSKSNQLVSNEVIESMNLKVYPIGTVLCSCSCTMGSTAIVKEPLLSNQTFIGIVPDSKLNSNYLYHLMNASSERLQSLGSGAIQQYLSKENFQNLRLAFPPLTEQQSIGTFLDQKTSQIGALIEKKQKQIELLKEERTAIINQAVTKGLNPDVPMKDSGIEWLGEVPEHWEIKKLKYLANQTREKQEAYGSLKIALENIESWTGKLVNLDSDNAFESEGIVFNEDDVLFGKLRPYLAKVYKAQEAGICVSEILVLRHSNLITSDFLYYRCLSEDFITEVNSSTYGSKMPRANWDFIANLLIPFPTCSEQNLITDLINSTIINSTRMIAKIQSQISFLQEYRTSLISEAVTGKIDVRKEIGVLE</sequence>
<dbReference type="PANTHER" id="PTHR43140">
    <property type="entry name" value="TYPE-1 RESTRICTION ENZYME ECOKI SPECIFICITY PROTEIN"/>
    <property type="match status" value="1"/>
</dbReference>
<keyword evidence="3" id="KW-0238">DNA-binding</keyword>
<evidence type="ECO:0000256" key="2">
    <source>
        <dbReference type="ARBA" id="ARBA00022747"/>
    </source>
</evidence>
<keyword evidence="5" id="KW-0540">Nuclease</keyword>
<accession>A0AA90TXF8</accession>
<dbReference type="CDD" id="cd17284">
    <property type="entry name" value="RMtype1_S_Cbo7060ORF11580P_TRD2-CR2_like"/>
    <property type="match status" value="1"/>
</dbReference>
<protein>
    <submittedName>
        <fullName evidence="5">Restriction endonuclease S subunit</fullName>
    </submittedName>
</protein>
<dbReference type="AlphaFoldDB" id="A0AA90TXF8"/>
<dbReference type="InterPro" id="IPR000055">
    <property type="entry name" value="Restrct_endonuc_typeI_TRD"/>
</dbReference>
<evidence type="ECO:0000256" key="1">
    <source>
        <dbReference type="ARBA" id="ARBA00010923"/>
    </source>
</evidence>
<evidence type="ECO:0000313" key="6">
    <source>
        <dbReference type="Proteomes" id="UP001185015"/>
    </source>
</evidence>
<feature type="domain" description="Type I restriction modification DNA specificity" evidence="4">
    <location>
        <begin position="45"/>
        <end position="193"/>
    </location>
</feature>
<dbReference type="Proteomes" id="UP001185015">
    <property type="component" value="Unassembled WGS sequence"/>
</dbReference>
<dbReference type="Gene3D" id="3.90.220.20">
    <property type="entry name" value="DNA methylase specificity domains"/>
    <property type="match status" value="2"/>
</dbReference>
<dbReference type="PANTHER" id="PTHR43140:SF1">
    <property type="entry name" value="TYPE I RESTRICTION ENZYME ECOKI SPECIFICITY SUBUNIT"/>
    <property type="match status" value="1"/>
</dbReference>
<keyword evidence="5" id="KW-0378">Hydrolase</keyword>
<dbReference type="EMBL" id="JAVDQI010000001">
    <property type="protein sequence ID" value="MDR6221911.1"/>
    <property type="molecule type" value="Genomic_DNA"/>
</dbReference>
<reference evidence="5 6" key="1">
    <citation type="submission" date="2023-07" db="EMBL/GenBank/DDBJ databases">
        <title>Genomic Encyclopedia of Type Strains, Phase IV (KMG-IV): sequencing the most valuable type-strain genomes for metagenomic binning, comparative biology and taxonomic classification.</title>
        <authorList>
            <person name="Goeker M."/>
        </authorList>
    </citation>
    <scope>NUCLEOTIDE SEQUENCE [LARGE SCALE GENOMIC DNA]</scope>
    <source>
        <strain evidence="5 6">DSM 17273</strain>
    </source>
</reference>
<dbReference type="GO" id="GO:0009307">
    <property type="term" value="P:DNA restriction-modification system"/>
    <property type="evidence" value="ECO:0007669"/>
    <property type="project" value="UniProtKB-KW"/>
</dbReference>
<keyword evidence="6" id="KW-1185">Reference proteome</keyword>
<evidence type="ECO:0000259" key="4">
    <source>
        <dbReference type="Pfam" id="PF01420"/>
    </source>
</evidence>
<dbReference type="Pfam" id="PF01420">
    <property type="entry name" value="Methylase_S"/>
    <property type="match status" value="2"/>
</dbReference>
<feature type="domain" description="Type I restriction modification DNA specificity" evidence="4">
    <location>
        <begin position="233"/>
        <end position="396"/>
    </location>
</feature>
<keyword evidence="5" id="KW-0255">Endonuclease</keyword>
<keyword evidence="2" id="KW-0680">Restriction system</keyword>
<name>A0AA90TXF8_9EURY</name>
<dbReference type="GO" id="GO:0004519">
    <property type="term" value="F:endonuclease activity"/>
    <property type="evidence" value="ECO:0007669"/>
    <property type="project" value="UniProtKB-KW"/>
</dbReference>